<evidence type="ECO:0000256" key="1">
    <source>
        <dbReference type="SAM" id="MobiDB-lite"/>
    </source>
</evidence>
<name>A0AA37GMC7_9PEZI</name>
<feature type="region of interest" description="Disordered" evidence="1">
    <location>
        <begin position="24"/>
        <end position="76"/>
    </location>
</feature>
<reference evidence="2 3" key="1">
    <citation type="submission" date="2021-07" db="EMBL/GenBank/DDBJ databases">
        <title>Genome data of Colletotrichum spaethianum.</title>
        <authorList>
            <person name="Utami Y.D."/>
            <person name="Hiruma K."/>
        </authorList>
    </citation>
    <scope>NUCLEOTIDE SEQUENCE [LARGE SCALE GENOMIC DNA]</scope>
    <source>
        <strain evidence="2 3">MAFF 242679</strain>
    </source>
</reference>
<protein>
    <submittedName>
        <fullName evidence="2">Uncharacterized protein</fullName>
    </submittedName>
</protein>
<feature type="compositionally biased region" description="Polar residues" evidence="1">
    <location>
        <begin position="60"/>
        <end position="76"/>
    </location>
</feature>
<gene>
    <name evidence="2" type="ORF">ColLi_05925</name>
</gene>
<keyword evidence="3" id="KW-1185">Reference proteome</keyword>
<dbReference type="AlphaFoldDB" id="A0AA37GMC7"/>
<dbReference type="Proteomes" id="UP001055172">
    <property type="component" value="Unassembled WGS sequence"/>
</dbReference>
<proteinExistence type="predicted"/>
<accession>A0AA37GMC7</accession>
<evidence type="ECO:0000313" key="2">
    <source>
        <dbReference type="EMBL" id="GJC83087.1"/>
    </source>
</evidence>
<dbReference type="EMBL" id="BPPX01000011">
    <property type="protein sequence ID" value="GJC83087.1"/>
    <property type="molecule type" value="Genomic_DNA"/>
</dbReference>
<feature type="compositionally biased region" description="Polar residues" evidence="1">
    <location>
        <begin position="24"/>
        <end position="36"/>
    </location>
</feature>
<sequence>MERRGGQPIVVSAIGRCRQADQYLSRTPNAEDQSSELVDPNVMFQPLETGPSLSEPREQPWNTRQIGDASLSSVCL</sequence>
<organism evidence="2 3">
    <name type="scientific">Colletotrichum liriopes</name>
    <dbReference type="NCBI Taxonomy" id="708192"/>
    <lineage>
        <taxon>Eukaryota</taxon>
        <taxon>Fungi</taxon>
        <taxon>Dikarya</taxon>
        <taxon>Ascomycota</taxon>
        <taxon>Pezizomycotina</taxon>
        <taxon>Sordariomycetes</taxon>
        <taxon>Hypocreomycetidae</taxon>
        <taxon>Glomerellales</taxon>
        <taxon>Glomerellaceae</taxon>
        <taxon>Colletotrichum</taxon>
        <taxon>Colletotrichum spaethianum species complex</taxon>
    </lineage>
</organism>
<evidence type="ECO:0000313" key="3">
    <source>
        <dbReference type="Proteomes" id="UP001055172"/>
    </source>
</evidence>
<comment type="caution">
    <text evidence="2">The sequence shown here is derived from an EMBL/GenBank/DDBJ whole genome shotgun (WGS) entry which is preliminary data.</text>
</comment>